<protein>
    <submittedName>
        <fullName evidence="2">Contact-dependent growth inhibition system immunity protein</fullName>
    </submittedName>
</protein>
<dbReference type="InterPro" id="IPR040547">
    <property type="entry name" value="CdiI"/>
</dbReference>
<evidence type="ECO:0000313" key="3">
    <source>
        <dbReference type="Proteomes" id="UP001597045"/>
    </source>
</evidence>
<accession>A0ABW3M6X6</accession>
<comment type="caution">
    <text evidence="2">The sequence shown here is derived from an EMBL/GenBank/DDBJ whole genome shotgun (WGS) entry which is preliminary data.</text>
</comment>
<feature type="region of interest" description="Disordered" evidence="1">
    <location>
        <begin position="1"/>
        <end position="30"/>
    </location>
</feature>
<evidence type="ECO:0000256" key="1">
    <source>
        <dbReference type="SAM" id="MobiDB-lite"/>
    </source>
</evidence>
<evidence type="ECO:0000313" key="2">
    <source>
        <dbReference type="EMBL" id="MFD1046470.1"/>
    </source>
</evidence>
<name>A0ABW3M6X6_9PSEU</name>
<gene>
    <name evidence="2" type="ORF">ACFQ1S_13360</name>
</gene>
<dbReference type="EMBL" id="JBHTIS010000666">
    <property type="protein sequence ID" value="MFD1046470.1"/>
    <property type="molecule type" value="Genomic_DNA"/>
</dbReference>
<dbReference type="Proteomes" id="UP001597045">
    <property type="component" value="Unassembled WGS sequence"/>
</dbReference>
<sequence length="134" mass="15077">MSESQVNPDDLSVEQIEDNPWGEPPPGSTRLVESVHRLRRRPVRDLEPEDLRVLISQQVGLDPLVPRVLTQLEVDPLLEGDFYPGDVLVAVLKVPAAYWSAHPDQRTRLERVIASVDEPDLKADIETFHAANPM</sequence>
<dbReference type="Pfam" id="PF18616">
    <property type="entry name" value="CdiI_3"/>
    <property type="match status" value="1"/>
</dbReference>
<dbReference type="CDD" id="cd20691">
    <property type="entry name" value="CdiI_EC536-like"/>
    <property type="match status" value="1"/>
</dbReference>
<organism evidence="2 3">
    <name type="scientific">Kibdelosporangium lantanae</name>
    <dbReference type="NCBI Taxonomy" id="1497396"/>
    <lineage>
        <taxon>Bacteria</taxon>
        <taxon>Bacillati</taxon>
        <taxon>Actinomycetota</taxon>
        <taxon>Actinomycetes</taxon>
        <taxon>Pseudonocardiales</taxon>
        <taxon>Pseudonocardiaceae</taxon>
        <taxon>Kibdelosporangium</taxon>
    </lineage>
</organism>
<reference evidence="3" key="1">
    <citation type="journal article" date="2019" name="Int. J. Syst. Evol. Microbiol.">
        <title>The Global Catalogue of Microorganisms (GCM) 10K type strain sequencing project: providing services to taxonomists for standard genome sequencing and annotation.</title>
        <authorList>
            <consortium name="The Broad Institute Genomics Platform"/>
            <consortium name="The Broad Institute Genome Sequencing Center for Infectious Disease"/>
            <person name="Wu L."/>
            <person name="Ma J."/>
        </authorList>
    </citation>
    <scope>NUCLEOTIDE SEQUENCE [LARGE SCALE GENOMIC DNA]</scope>
    <source>
        <strain evidence="3">JCM 31486</strain>
    </source>
</reference>
<keyword evidence="3" id="KW-1185">Reference proteome</keyword>
<proteinExistence type="predicted"/>